<reference evidence="4 5" key="1">
    <citation type="submission" date="2017-02" db="EMBL/GenBank/DDBJ databases">
        <title>The new phylogeny of genus Mycobacterium.</title>
        <authorList>
            <person name="Tortoli E."/>
            <person name="Trovato A."/>
            <person name="Cirillo D.M."/>
        </authorList>
    </citation>
    <scope>NUCLEOTIDE SEQUENCE [LARGE SCALE GENOMIC DNA]</scope>
    <source>
        <strain evidence="4 5">DSM 45145</strain>
    </source>
</reference>
<keyword evidence="5" id="KW-1185">Reference proteome</keyword>
<accession>A0A7I7PES4</accession>
<proteinExistence type="predicted"/>
<feature type="chain" id="PRO_5044657887" evidence="1">
    <location>
        <begin position="17"/>
        <end position="222"/>
    </location>
</feature>
<sequence length="222" mass="23766">MRYWCSLLAVFLLACAGCTREVAGTAQVDRHHPGTVISADGYGVVVGFPNAPVQLETFIEPQCPHCAEFESAYGDKLAGYISSGRLVLTYRPLTFIDGAKDNHYSARVSNALFVVGRAAISASAYQEFVQTLYKHQDSRGDGPSNDGIADMARDSGVSDEVAARIAAGDSGVDVAAMDEANTTRLNSAEPDDPGTPTVYDLKARQVVDLQDPGWLDNLFRSA</sequence>
<evidence type="ECO:0000259" key="2">
    <source>
        <dbReference type="Pfam" id="PF13462"/>
    </source>
</evidence>
<keyword evidence="3" id="KW-0413">Isomerase</keyword>
<dbReference type="InterPro" id="IPR012336">
    <property type="entry name" value="Thioredoxin-like_fold"/>
</dbReference>
<evidence type="ECO:0000313" key="4">
    <source>
        <dbReference type="EMBL" id="ORB11032.1"/>
    </source>
</evidence>
<dbReference type="EMBL" id="AP022583">
    <property type="protein sequence ID" value="BBY07051.1"/>
    <property type="molecule type" value="Genomic_DNA"/>
</dbReference>
<dbReference type="Pfam" id="PF13462">
    <property type="entry name" value="Thioredoxin_4"/>
    <property type="match status" value="1"/>
</dbReference>
<dbReference type="Proteomes" id="UP000192374">
    <property type="component" value="Unassembled WGS sequence"/>
</dbReference>
<evidence type="ECO:0000313" key="5">
    <source>
        <dbReference type="Proteomes" id="UP000192374"/>
    </source>
</evidence>
<dbReference type="Gene3D" id="3.40.30.10">
    <property type="entry name" value="Glutaredoxin"/>
    <property type="match status" value="1"/>
</dbReference>
<evidence type="ECO:0000313" key="6">
    <source>
        <dbReference type="Proteomes" id="UP000466894"/>
    </source>
</evidence>
<keyword evidence="1" id="KW-0732">Signal</keyword>
<dbReference type="SUPFAM" id="SSF52833">
    <property type="entry name" value="Thioredoxin-like"/>
    <property type="match status" value="1"/>
</dbReference>
<dbReference type="PROSITE" id="PS51257">
    <property type="entry name" value="PROKAR_LIPOPROTEIN"/>
    <property type="match status" value="1"/>
</dbReference>
<organism evidence="3 6">
    <name type="scientific">Mycobacterium noviomagense</name>
    <dbReference type="NCBI Taxonomy" id="459858"/>
    <lineage>
        <taxon>Bacteria</taxon>
        <taxon>Bacillati</taxon>
        <taxon>Actinomycetota</taxon>
        <taxon>Actinomycetes</taxon>
        <taxon>Mycobacteriales</taxon>
        <taxon>Mycobacteriaceae</taxon>
        <taxon>Mycobacterium</taxon>
    </lineage>
</organism>
<dbReference type="CDD" id="cd02972">
    <property type="entry name" value="DsbA_family"/>
    <property type="match status" value="1"/>
</dbReference>
<dbReference type="KEGG" id="mnv:MNVI_23690"/>
<feature type="signal peptide" evidence="1">
    <location>
        <begin position="1"/>
        <end position="16"/>
    </location>
</feature>
<dbReference type="AlphaFoldDB" id="A0A7I7PES4"/>
<name>A0A7I7PES4_9MYCO</name>
<dbReference type="InterPro" id="IPR036249">
    <property type="entry name" value="Thioredoxin-like_sf"/>
</dbReference>
<dbReference type="Proteomes" id="UP000466894">
    <property type="component" value="Chromosome"/>
</dbReference>
<dbReference type="RefSeq" id="WP_083089915.1">
    <property type="nucleotide sequence ID" value="NZ_AP022583.1"/>
</dbReference>
<gene>
    <name evidence="4" type="ORF">BST37_21310</name>
    <name evidence="3" type="ORF">MNVI_23690</name>
</gene>
<reference evidence="3" key="3">
    <citation type="submission" date="2020-02" db="EMBL/GenBank/DDBJ databases">
        <authorList>
            <person name="Matsumoto Y."/>
            <person name="Motooka D."/>
            <person name="Nakamura S."/>
        </authorList>
    </citation>
    <scope>NUCLEOTIDE SEQUENCE</scope>
    <source>
        <strain evidence="3">JCM 16367</strain>
    </source>
</reference>
<dbReference type="GO" id="GO:0016853">
    <property type="term" value="F:isomerase activity"/>
    <property type="evidence" value="ECO:0007669"/>
    <property type="project" value="UniProtKB-KW"/>
</dbReference>
<evidence type="ECO:0000256" key="1">
    <source>
        <dbReference type="SAM" id="SignalP"/>
    </source>
</evidence>
<reference evidence="3 6" key="2">
    <citation type="journal article" date="2019" name="Emerg. Microbes Infect.">
        <title>Comprehensive subspecies identification of 175 nontuberculous mycobacteria species based on 7547 genomic profiles.</title>
        <authorList>
            <person name="Matsumoto Y."/>
            <person name="Kinjo T."/>
            <person name="Motooka D."/>
            <person name="Nabeya D."/>
            <person name="Jung N."/>
            <person name="Uechi K."/>
            <person name="Horii T."/>
            <person name="Iida T."/>
            <person name="Fujita J."/>
            <person name="Nakamura S."/>
        </authorList>
    </citation>
    <scope>NUCLEOTIDE SEQUENCE [LARGE SCALE GENOMIC DNA]</scope>
    <source>
        <strain evidence="3 6">JCM 16367</strain>
    </source>
</reference>
<dbReference type="OrthoDB" id="117402at2"/>
<protein>
    <submittedName>
        <fullName evidence="3">Protein disulfide-isomerase</fullName>
    </submittedName>
</protein>
<evidence type="ECO:0000313" key="3">
    <source>
        <dbReference type="EMBL" id="BBY07051.1"/>
    </source>
</evidence>
<feature type="domain" description="Thioredoxin-like fold" evidence="2">
    <location>
        <begin position="42"/>
        <end position="176"/>
    </location>
</feature>
<dbReference type="EMBL" id="MVIC01000067">
    <property type="protein sequence ID" value="ORB11032.1"/>
    <property type="molecule type" value="Genomic_DNA"/>
</dbReference>